<dbReference type="PANTHER" id="PTHR47074:SF48">
    <property type="entry name" value="POLYNUCLEOTIDYL TRANSFERASE, RIBONUCLEASE H-LIKE SUPERFAMILY PROTEIN"/>
    <property type="match status" value="1"/>
</dbReference>
<reference evidence="3" key="3">
    <citation type="submission" date="2015-04" db="UniProtKB">
        <authorList>
            <consortium name="EnsemblPlants"/>
        </authorList>
    </citation>
    <scope>IDENTIFICATION</scope>
    <source>
        <strain evidence="3">cv. Jemalong A17</strain>
    </source>
</reference>
<gene>
    <name evidence="2" type="ordered locus">MTR_1g034430</name>
</gene>
<dbReference type="PANTHER" id="PTHR47074">
    <property type="entry name" value="BNAC02G40300D PROTEIN"/>
    <property type="match status" value="1"/>
</dbReference>
<dbReference type="AlphaFoldDB" id="A0A072VFG3"/>
<protein>
    <recommendedName>
        <fullName evidence="1">RNase H type-1 domain-containing protein</fullName>
    </recommendedName>
</protein>
<dbReference type="GO" id="GO:0004523">
    <property type="term" value="F:RNA-DNA hybrid ribonuclease activity"/>
    <property type="evidence" value="ECO:0007669"/>
    <property type="project" value="InterPro"/>
</dbReference>
<keyword evidence="4" id="KW-1185">Reference proteome</keyword>
<reference evidence="2 4" key="2">
    <citation type="journal article" date="2014" name="BMC Genomics">
        <title>An improved genome release (version Mt4.0) for the model legume Medicago truncatula.</title>
        <authorList>
            <person name="Tang H."/>
            <person name="Krishnakumar V."/>
            <person name="Bidwell S."/>
            <person name="Rosen B."/>
            <person name="Chan A."/>
            <person name="Zhou S."/>
            <person name="Gentzbittel L."/>
            <person name="Childs K.L."/>
            <person name="Yandell M."/>
            <person name="Gundlach H."/>
            <person name="Mayer K.F."/>
            <person name="Schwartz D.C."/>
            <person name="Town C.D."/>
        </authorList>
    </citation>
    <scope>GENOME REANNOTATION</scope>
    <source>
        <strain evidence="2">A17</strain>
        <strain evidence="3 4">cv. Jemalong A17</strain>
    </source>
</reference>
<proteinExistence type="predicted"/>
<dbReference type="InterPro" id="IPR052929">
    <property type="entry name" value="RNase_H-like_EbsB-rel"/>
</dbReference>
<dbReference type="Pfam" id="PF13456">
    <property type="entry name" value="RVT_3"/>
    <property type="match status" value="1"/>
</dbReference>
<organism evidence="2 4">
    <name type="scientific">Medicago truncatula</name>
    <name type="common">Barrel medic</name>
    <name type="synonym">Medicago tribuloides</name>
    <dbReference type="NCBI Taxonomy" id="3880"/>
    <lineage>
        <taxon>Eukaryota</taxon>
        <taxon>Viridiplantae</taxon>
        <taxon>Streptophyta</taxon>
        <taxon>Embryophyta</taxon>
        <taxon>Tracheophyta</taxon>
        <taxon>Spermatophyta</taxon>
        <taxon>Magnoliopsida</taxon>
        <taxon>eudicotyledons</taxon>
        <taxon>Gunneridae</taxon>
        <taxon>Pentapetalae</taxon>
        <taxon>rosids</taxon>
        <taxon>fabids</taxon>
        <taxon>Fabales</taxon>
        <taxon>Fabaceae</taxon>
        <taxon>Papilionoideae</taxon>
        <taxon>50 kb inversion clade</taxon>
        <taxon>NPAAA clade</taxon>
        <taxon>Hologalegina</taxon>
        <taxon>IRL clade</taxon>
        <taxon>Trifolieae</taxon>
        <taxon>Medicago</taxon>
    </lineage>
</organism>
<name>A0A072VFG3_MEDTR</name>
<dbReference type="EMBL" id="CM001217">
    <property type="protein sequence ID" value="KEH40774.1"/>
    <property type="molecule type" value="Genomic_DNA"/>
</dbReference>
<dbReference type="HOGENOM" id="CLU_1527457_0_0_1"/>
<dbReference type="InterPro" id="IPR002156">
    <property type="entry name" value="RNaseH_domain"/>
</dbReference>
<accession>A0A072VFG3</accession>
<dbReference type="Proteomes" id="UP000002051">
    <property type="component" value="Unassembled WGS sequence"/>
</dbReference>
<evidence type="ECO:0000313" key="2">
    <source>
        <dbReference type="EMBL" id="KEH40774.1"/>
    </source>
</evidence>
<evidence type="ECO:0000313" key="3">
    <source>
        <dbReference type="EnsemblPlants" id="KEH40774"/>
    </source>
</evidence>
<evidence type="ECO:0000259" key="1">
    <source>
        <dbReference type="Pfam" id="PF13456"/>
    </source>
</evidence>
<dbReference type="EnsemblPlants" id="KEH40774">
    <property type="protein sequence ID" value="KEH40774"/>
    <property type="gene ID" value="MTR_1g034430"/>
</dbReference>
<evidence type="ECO:0000313" key="4">
    <source>
        <dbReference type="Proteomes" id="UP000002051"/>
    </source>
</evidence>
<feature type="domain" description="RNase H type-1" evidence="1">
    <location>
        <begin position="85"/>
        <end position="180"/>
    </location>
</feature>
<dbReference type="GO" id="GO:0003676">
    <property type="term" value="F:nucleic acid binding"/>
    <property type="evidence" value="ECO:0007669"/>
    <property type="project" value="InterPro"/>
</dbReference>
<reference evidence="2 4" key="1">
    <citation type="journal article" date="2011" name="Nature">
        <title>The Medicago genome provides insight into the evolution of rhizobial symbioses.</title>
        <authorList>
            <person name="Young N.D."/>
            <person name="Debelle F."/>
            <person name="Oldroyd G.E."/>
            <person name="Geurts R."/>
            <person name="Cannon S.B."/>
            <person name="Udvardi M.K."/>
            <person name="Benedito V.A."/>
            <person name="Mayer K.F."/>
            <person name="Gouzy J."/>
            <person name="Schoof H."/>
            <person name="Van de Peer Y."/>
            <person name="Proost S."/>
            <person name="Cook D.R."/>
            <person name="Meyers B.C."/>
            <person name="Spannagl M."/>
            <person name="Cheung F."/>
            <person name="De Mita S."/>
            <person name="Krishnakumar V."/>
            <person name="Gundlach H."/>
            <person name="Zhou S."/>
            <person name="Mudge J."/>
            <person name="Bharti A.K."/>
            <person name="Murray J.D."/>
            <person name="Naoumkina M.A."/>
            <person name="Rosen B."/>
            <person name="Silverstein K.A."/>
            <person name="Tang H."/>
            <person name="Rombauts S."/>
            <person name="Zhao P.X."/>
            <person name="Zhou P."/>
            <person name="Barbe V."/>
            <person name="Bardou P."/>
            <person name="Bechner M."/>
            <person name="Bellec A."/>
            <person name="Berger A."/>
            <person name="Berges H."/>
            <person name="Bidwell S."/>
            <person name="Bisseling T."/>
            <person name="Choisne N."/>
            <person name="Couloux A."/>
            <person name="Denny R."/>
            <person name="Deshpande S."/>
            <person name="Dai X."/>
            <person name="Doyle J.J."/>
            <person name="Dudez A.M."/>
            <person name="Farmer A.D."/>
            <person name="Fouteau S."/>
            <person name="Franken C."/>
            <person name="Gibelin C."/>
            <person name="Gish J."/>
            <person name="Goldstein S."/>
            <person name="Gonzalez A.J."/>
            <person name="Green P.J."/>
            <person name="Hallab A."/>
            <person name="Hartog M."/>
            <person name="Hua A."/>
            <person name="Humphray S.J."/>
            <person name="Jeong D.H."/>
            <person name="Jing Y."/>
            <person name="Jocker A."/>
            <person name="Kenton S.M."/>
            <person name="Kim D.J."/>
            <person name="Klee K."/>
            <person name="Lai H."/>
            <person name="Lang C."/>
            <person name="Lin S."/>
            <person name="Macmil S.L."/>
            <person name="Magdelenat G."/>
            <person name="Matthews L."/>
            <person name="McCorrison J."/>
            <person name="Monaghan E.L."/>
            <person name="Mun J.H."/>
            <person name="Najar F.Z."/>
            <person name="Nicholson C."/>
            <person name="Noirot C."/>
            <person name="O'Bleness M."/>
            <person name="Paule C.R."/>
            <person name="Poulain J."/>
            <person name="Prion F."/>
            <person name="Qin B."/>
            <person name="Qu C."/>
            <person name="Retzel E.F."/>
            <person name="Riddle C."/>
            <person name="Sallet E."/>
            <person name="Samain S."/>
            <person name="Samson N."/>
            <person name="Sanders I."/>
            <person name="Saurat O."/>
            <person name="Scarpelli C."/>
            <person name="Schiex T."/>
            <person name="Segurens B."/>
            <person name="Severin A.J."/>
            <person name="Sherrier D.J."/>
            <person name="Shi R."/>
            <person name="Sims S."/>
            <person name="Singer S.R."/>
            <person name="Sinharoy S."/>
            <person name="Sterck L."/>
            <person name="Viollet A."/>
            <person name="Wang B.B."/>
            <person name="Wang K."/>
            <person name="Wang M."/>
            <person name="Wang X."/>
            <person name="Warfsmann J."/>
            <person name="Weissenbach J."/>
            <person name="White D.D."/>
            <person name="White J.D."/>
            <person name="Wiley G.B."/>
            <person name="Wincker P."/>
            <person name="Xing Y."/>
            <person name="Yang L."/>
            <person name="Yao Z."/>
            <person name="Ying F."/>
            <person name="Zhai J."/>
            <person name="Zhou L."/>
            <person name="Zuber A."/>
            <person name="Denarie J."/>
            <person name="Dixon R.A."/>
            <person name="May G.D."/>
            <person name="Schwartz D.C."/>
            <person name="Rogers J."/>
            <person name="Quetier F."/>
            <person name="Town C.D."/>
            <person name="Roe B.A."/>
        </authorList>
    </citation>
    <scope>NUCLEOTIDE SEQUENCE [LARGE SCALE GENOMIC DNA]</scope>
    <source>
        <strain evidence="2">A17</strain>
        <strain evidence="3 4">cv. Jemalong A17</strain>
    </source>
</reference>
<sequence>MDNSHMHVYGRWNLIWKFKVSPKIKNFLGVYVMVSQRATQLLEEWRATQVIRPCNSTQTTVPQVRPIRQEKDNWKKSAPDRYKCNTDASFSSSLNWVGLGMCLRDDDCAFVLVRTKLFAPLCNIDVGEAAGLHTTIDWISNQQFDSVDFVLDCKRVVDCVNASLDDSSEFGCIITACKQLLVV</sequence>